<evidence type="ECO:0000313" key="2">
    <source>
        <dbReference type="Proteomes" id="UP000018001"/>
    </source>
</evidence>
<sequence>MHDKVDIKTRIQDVFKDTSRLYKALENLNIANFEIDTLRELGICLVQVGFTEEDTLAFEPCFFLPQLSPTLLSDYPICEDREHNERLLEEEGILKCDTSEPESDSDDSMILGTQDYSFINERFVSLHLDAIRDGFDDDDDDEITSFGDL</sequence>
<gene>
    <name evidence="1" type="ORF">PVAR5_7678</name>
</gene>
<dbReference type="HOGENOM" id="CLU_1749380_0_0_1"/>
<name>V5FLY6_BYSSN</name>
<organism evidence="1 2">
    <name type="scientific">Byssochlamys spectabilis (strain No. 5 / NBRC 109023)</name>
    <name type="common">Paecilomyces variotii</name>
    <dbReference type="NCBI Taxonomy" id="1356009"/>
    <lineage>
        <taxon>Eukaryota</taxon>
        <taxon>Fungi</taxon>
        <taxon>Dikarya</taxon>
        <taxon>Ascomycota</taxon>
        <taxon>Pezizomycotina</taxon>
        <taxon>Eurotiomycetes</taxon>
        <taxon>Eurotiomycetidae</taxon>
        <taxon>Eurotiales</taxon>
        <taxon>Thermoascaceae</taxon>
        <taxon>Paecilomyces</taxon>
    </lineage>
</organism>
<proteinExistence type="predicted"/>
<keyword evidence="2" id="KW-1185">Reference proteome</keyword>
<dbReference type="AlphaFoldDB" id="V5FLY6"/>
<accession>V5FLY6</accession>
<comment type="caution">
    <text evidence="1">The sequence shown here is derived from an EMBL/GenBank/DDBJ whole genome shotgun (WGS) entry which is preliminary data.</text>
</comment>
<dbReference type="Proteomes" id="UP000018001">
    <property type="component" value="Unassembled WGS sequence"/>
</dbReference>
<dbReference type="EMBL" id="BAUL01000271">
    <property type="protein sequence ID" value="GAD98974.1"/>
    <property type="molecule type" value="Genomic_DNA"/>
</dbReference>
<dbReference type="InParanoid" id="V5FLY6"/>
<protein>
    <submittedName>
        <fullName evidence="1">Uncharacterized protein</fullName>
    </submittedName>
</protein>
<dbReference type="OrthoDB" id="10488674at2759"/>
<reference evidence="2" key="1">
    <citation type="journal article" date="2014" name="Genome Announc.">
        <title>Draft genome sequence of the formaldehyde-resistant fungus Byssochlamys spectabilis No. 5 (anamorph Paecilomyces variotii No. 5) (NBRC109023).</title>
        <authorList>
            <person name="Oka T."/>
            <person name="Ekino K."/>
            <person name="Fukuda K."/>
            <person name="Nomura Y."/>
        </authorList>
    </citation>
    <scope>NUCLEOTIDE SEQUENCE [LARGE SCALE GENOMIC DNA]</scope>
    <source>
        <strain evidence="2">No. 5 / NBRC 109023</strain>
    </source>
</reference>
<evidence type="ECO:0000313" key="1">
    <source>
        <dbReference type="EMBL" id="GAD98974.1"/>
    </source>
</evidence>